<feature type="compositionally biased region" description="Basic and acidic residues" evidence="2">
    <location>
        <begin position="291"/>
        <end position="300"/>
    </location>
</feature>
<dbReference type="InterPro" id="IPR005646">
    <property type="entry name" value="FapA"/>
</dbReference>
<dbReference type="Pfam" id="PF14804">
    <property type="entry name" value="Jag_N"/>
    <property type="match status" value="1"/>
</dbReference>
<keyword evidence="1" id="KW-0175">Coiled coil</keyword>
<keyword evidence="5" id="KW-1185">Reference proteome</keyword>
<evidence type="ECO:0000256" key="2">
    <source>
        <dbReference type="SAM" id="MobiDB-lite"/>
    </source>
</evidence>
<dbReference type="InterPro" id="IPR032782">
    <property type="entry name" value="KhpB_N"/>
</dbReference>
<dbReference type="Pfam" id="PF03961">
    <property type="entry name" value="FapA"/>
    <property type="match status" value="1"/>
</dbReference>
<dbReference type="SMART" id="SM01245">
    <property type="entry name" value="Jag_N"/>
    <property type="match status" value="1"/>
</dbReference>
<dbReference type="InterPro" id="IPR046865">
    <property type="entry name" value="FapA_b_solenoid"/>
</dbReference>
<organism evidence="4 5">
    <name type="scientific">Isachenkonia alkalipeptolytica</name>
    <dbReference type="NCBI Taxonomy" id="2565777"/>
    <lineage>
        <taxon>Bacteria</taxon>
        <taxon>Bacillati</taxon>
        <taxon>Bacillota</taxon>
        <taxon>Clostridia</taxon>
        <taxon>Eubacteriales</taxon>
        <taxon>Clostridiaceae</taxon>
        <taxon>Isachenkonia</taxon>
    </lineage>
</organism>
<feature type="domain" description="RNA-binding protein KhpB N-terminal" evidence="3">
    <location>
        <begin position="6"/>
        <end position="54"/>
    </location>
</feature>
<dbReference type="PANTHER" id="PTHR38032:SF1">
    <property type="entry name" value="RNA-BINDING PROTEIN KHPB N-TERMINAL DOMAIN-CONTAINING PROTEIN"/>
    <property type="match status" value="1"/>
</dbReference>
<dbReference type="EMBL" id="SUMG01000003">
    <property type="protein sequence ID" value="NBG87594.1"/>
    <property type="molecule type" value="Genomic_DNA"/>
</dbReference>
<sequence length="609" mass="67255">MKASVTITENHYDMALEKALTELQASKEEVDIELLEEKKGLFTKKTVTIKVSKKNEPIEKNLERSKELQEKGMEKINGGTPDETTGFVLSYEEDGVYATLKNRETLGSDKKELITYLSQKKVQDVDSKTLFEIDETTLGEPVKIAPAQEEVLIDSEVEITLRNEGLEANITLTKPYGGKVPTVEEVMDKLHQEKIVYGIDREQIEKILAHRVFDKPFQIAGGDRPKKGKDGEIRYLVDVEAKAKPKISDSGTINFKELNIINNVEVGTALAELIPPGEGRPGKNIFGEEIPPEKGREARLPKGKNTEISEDERFLHASQAGQVQLIDGKVEVKKVYEVPANVDNSTGNIAFKGKVLVRGNVKAGFNIDAEEDIEVQGVVEGSELKAGGDIILNRGVQGNNQAVLTGENIIAKYIENATLKAKGNIEAEAILHSIVQAKGSITVGGKKGLIVGGSIKAQKEIRAKVMGSHMGTITNVEVGLDPEDKEYFDALEKTLEEIDKNILNLNKTIELLKKLEGMGKLTEDKETMLIKSLKTMEFLNNKKVNSEKEIESLRFKIANANMGKVSVSSTIYPGVKVRILNGVRHIYEEMSNATLYRKEGDVVIGPYEK</sequence>
<evidence type="ECO:0000256" key="1">
    <source>
        <dbReference type="SAM" id="Coils"/>
    </source>
</evidence>
<gene>
    <name evidence="4" type="ORF">ISALK_03685</name>
</gene>
<protein>
    <submittedName>
        <fullName evidence="4">DUF342 domain-containing protein</fullName>
    </submittedName>
</protein>
<feature type="coiled-coil region" evidence="1">
    <location>
        <begin position="488"/>
        <end position="556"/>
    </location>
</feature>
<dbReference type="InterPro" id="IPR038247">
    <property type="entry name" value="Jag_N_dom_sf"/>
</dbReference>
<dbReference type="Proteomes" id="UP000449710">
    <property type="component" value="Unassembled WGS sequence"/>
</dbReference>
<evidence type="ECO:0000313" key="4">
    <source>
        <dbReference type="EMBL" id="NBG87594.1"/>
    </source>
</evidence>
<feature type="region of interest" description="Disordered" evidence="2">
    <location>
        <begin position="281"/>
        <end position="300"/>
    </location>
</feature>
<dbReference type="InterPro" id="IPR046866">
    <property type="entry name" value="FapA_N"/>
</dbReference>
<comment type="caution">
    <text evidence="4">The sequence shown here is derived from an EMBL/GenBank/DDBJ whole genome shotgun (WGS) entry which is preliminary data.</text>
</comment>
<dbReference type="Gene3D" id="3.30.30.80">
    <property type="entry name" value="probable RNA-binding protein from clostridium symbiosum atcc 14940"/>
    <property type="match status" value="1"/>
</dbReference>
<dbReference type="RefSeq" id="WP_160719154.1">
    <property type="nucleotide sequence ID" value="NZ_SUMG01000003.1"/>
</dbReference>
<dbReference type="PANTHER" id="PTHR38032">
    <property type="entry name" value="POLYMERASE-RELATED"/>
    <property type="match status" value="1"/>
</dbReference>
<accession>A0AA43XK00</accession>
<evidence type="ECO:0000313" key="5">
    <source>
        <dbReference type="Proteomes" id="UP000449710"/>
    </source>
</evidence>
<dbReference type="Pfam" id="PF20250">
    <property type="entry name" value="FapA_N"/>
    <property type="match status" value="1"/>
</dbReference>
<reference evidence="4 5" key="1">
    <citation type="submission" date="2019-04" db="EMBL/GenBank/DDBJ databases">
        <title>Isachenkonia alkalipeptolytica gen. nov. sp. nov. a new anaerobic, alkiliphilic organothrophic bacterium capable to reduce synthesized ferrihydrite isolated from a soda lake.</title>
        <authorList>
            <person name="Toshchakov S.V."/>
            <person name="Zavarzina D.G."/>
            <person name="Zhilina T.N."/>
            <person name="Kostrikina N.A."/>
            <person name="Kublanov I.V."/>
        </authorList>
    </citation>
    <scope>NUCLEOTIDE SEQUENCE [LARGE SCALE GENOMIC DNA]</scope>
    <source>
        <strain evidence="4 5">Z-1701</strain>
    </source>
</reference>
<evidence type="ECO:0000259" key="3">
    <source>
        <dbReference type="SMART" id="SM01245"/>
    </source>
</evidence>
<name>A0AA43XK00_9CLOT</name>
<proteinExistence type="predicted"/>
<dbReference type="AlphaFoldDB" id="A0AA43XK00"/>